<accession>A0A1V0SJD8</accession>
<organism evidence="1">
    <name type="scientific">Klosneuvirus KNV1</name>
    <dbReference type="NCBI Taxonomy" id="1977640"/>
    <lineage>
        <taxon>Viruses</taxon>
        <taxon>Varidnaviria</taxon>
        <taxon>Bamfordvirae</taxon>
        <taxon>Nucleocytoviricota</taxon>
        <taxon>Megaviricetes</taxon>
        <taxon>Imitervirales</taxon>
        <taxon>Mimiviridae</taxon>
        <taxon>Klosneuvirinae</taxon>
        <taxon>Klosneuvirus</taxon>
    </lineage>
</organism>
<reference evidence="1" key="1">
    <citation type="journal article" date="2017" name="Science">
        <title>Giant viruses with an expanded complement of translation system components.</title>
        <authorList>
            <person name="Schulz F."/>
            <person name="Yutin N."/>
            <person name="Ivanova N.N."/>
            <person name="Ortega D.R."/>
            <person name="Lee T.K."/>
            <person name="Vierheilig J."/>
            <person name="Daims H."/>
            <person name="Horn M."/>
            <person name="Wagner M."/>
            <person name="Jensen G.J."/>
            <person name="Kyrpides N.C."/>
            <person name="Koonin E.V."/>
            <person name="Woyke T."/>
        </authorList>
    </citation>
    <scope>NUCLEOTIDE SEQUENCE</scope>
    <source>
        <strain evidence="1">KNV1</strain>
    </source>
</reference>
<dbReference type="EMBL" id="KY684109">
    <property type="protein sequence ID" value="ARF11771.1"/>
    <property type="molecule type" value="Genomic_DNA"/>
</dbReference>
<gene>
    <name evidence="1" type="ORF">Klosneuvirus_2_207</name>
</gene>
<keyword evidence="1" id="KW-0808">Transferase</keyword>
<name>A0A1V0SJD8_9VIRU</name>
<dbReference type="GO" id="GO:0016740">
    <property type="term" value="F:transferase activity"/>
    <property type="evidence" value="ECO:0007669"/>
    <property type="project" value="UniProtKB-KW"/>
</dbReference>
<proteinExistence type="predicted"/>
<protein>
    <submittedName>
        <fullName evidence="1">Glycosyltransferase family 2</fullName>
    </submittedName>
</protein>
<sequence length="275" mass="31926">MKTTLFAHILNEEILLPSWLNHHKKLFSHGVIMDCGSTDKSIQIINDICPTWEIIQLTNDEIKSMDIQKIEDMESKTDGWKCALNVSEYLIIDDLNRYLKEFENNNPNSIGVRATGIIIVDQPNNTSIQQFNDPNLMLKKNYGYVEFGRAWNGEFREDGIFPTTTTVYRSRLIHKNKTGEYTAGRHDTRLSVSIDPNLYIAWIGRGSPELYSKRCNIWKHPPSGILLFHGNYYNIMSNTDLAFKFWGAEVMKSINIFDNIPKYRRYLEILYGTML</sequence>
<evidence type="ECO:0000313" key="1">
    <source>
        <dbReference type="EMBL" id="ARF11771.1"/>
    </source>
</evidence>